<dbReference type="AlphaFoldDB" id="X0TF97"/>
<dbReference type="EMBL" id="BARS01019559">
    <property type="protein sequence ID" value="GAF92233.1"/>
    <property type="molecule type" value="Genomic_DNA"/>
</dbReference>
<comment type="caution">
    <text evidence="1">The sequence shown here is derived from an EMBL/GenBank/DDBJ whole genome shotgun (WGS) entry which is preliminary data.</text>
</comment>
<sequence>MDLVKVPWGEEHSEILDPPIGGGFKRGSARQAGRAARVPPRGSGCRGQAIAAEHTYTGDLLHLQMANHPVF</sequence>
<gene>
    <name evidence="1" type="ORF">S01H1_31674</name>
</gene>
<reference evidence="1" key="1">
    <citation type="journal article" date="2014" name="Front. Microbiol.">
        <title>High frequency of phylogenetically diverse reductive dehalogenase-homologous genes in deep subseafloor sedimentary metagenomes.</title>
        <authorList>
            <person name="Kawai M."/>
            <person name="Futagami T."/>
            <person name="Toyoda A."/>
            <person name="Takaki Y."/>
            <person name="Nishi S."/>
            <person name="Hori S."/>
            <person name="Arai W."/>
            <person name="Tsubouchi T."/>
            <person name="Morono Y."/>
            <person name="Uchiyama I."/>
            <person name="Ito T."/>
            <person name="Fujiyama A."/>
            <person name="Inagaki F."/>
            <person name="Takami H."/>
        </authorList>
    </citation>
    <scope>NUCLEOTIDE SEQUENCE</scope>
    <source>
        <strain evidence="1">Expedition CK06-06</strain>
    </source>
</reference>
<name>X0TF97_9ZZZZ</name>
<organism evidence="1">
    <name type="scientific">marine sediment metagenome</name>
    <dbReference type="NCBI Taxonomy" id="412755"/>
    <lineage>
        <taxon>unclassified sequences</taxon>
        <taxon>metagenomes</taxon>
        <taxon>ecological metagenomes</taxon>
    </lineage>
</organism>
<protein>
    <submittedName>
        <fullName evidence="1">Uncharacterized protein</fullName>
    </submittedName>
</protein>
<proteinExistence type="predicted"/>
<evidence type="ECO:0000313" key="1">
    <source>
        <dbReference type="EMBL" id="GAF92233.1"/>
    </source>
</evidence>
<accession>X0TF97</accession>